<gene>
    <name evidence="2" type="ORF">EAS62_38780</name>
</gene>
<dbReference type="InterPro" id="IPR029044">
    <property type="entry name" value="Nucleotide-diphossugar_trans"/>
</dbReference>
<accession>A0ABY0D9H5</accession>
<reference evidence="2 3" key="1">
    <citation type="submission" date="2018-10" db="EMBL/GenBank/DDBJ databases">
        <title>Bradyrhizobium sp. nov., isolated from effective nodules of peanut in China.</title>
        <authorList>
            <person name="Li Y."/>
        </authorList>
    </citation>
    <scope>NUCLEOTIDE SEQUENCE [LARGE SCALE GENOMIC DNA]</scope>
    <source>
        <strain evidence="2 3">CCBAU 51781</strain>
    </source>
</reference>
<sequence length="136" mass="15359">MEPMVKAVILAGGLRTRISRKPTSVQPMIKIGDKPILWDILKIYSQHGINDFVICCGYKGYLIKVHRQLLSARTCQISLTKNRMEVHQRHAITGGRLKRIANYLTNDDVFLTYGDGVVDIDMAALVAFHHRLCSPL</sequence>
<evidence type="ECO:0000313" key="2">
    <source>
        <dbReference type="EMBL" id="RXG85482.1"/>
    </source>
</evidence>
<organism evidence="2 3">
    <name type="scientific">Bradyrhizobium zhanjiangense</name>
    <dbReference type="NCBI Taxonomy" id="1325107"/>
    <lineage>
        <taxon>Bacteria</taxon>
        <taxon>Pseudomonadati</taxon>
        <taxon>Pseudomonadota</taxon>
        <taxon>Alphaproteobacteria</taxon>
        <taxon>Hyphomicrobiales</taxon>
        <taxon>Nitrobacteraceae</taxon>
        <taxon>Bradyrhizobium</taxon>
    </lineage>
</organism>
<dbReference type="PANTHER" id="PTHR47183">
    <property type="entry name" value="GLUCOSE-1-PHOSPHATE CYTIDYLYLTRANSFERASE-RELATED"/>
    <property type="match status" value="1"/>
</dbReference>
<dbReference type="Gene3D" id="3.90.550.10">
    <property type="entry name" value="Spore Coat Polysaccharide Biosynthesis Protein SpsA, Chain A"/>
    <property type="match status" value="1"/>
</dbReference>
<dbReference type="Pfam" id="PF00483">
    <property type="entry name" value="NTP_transferase"/>
    <property type="match status" value="1"/>
</dbReference>
<name>A0ABY0D9H5_9BRAD</name>
<protein>
    <recommendedName>
        <fullName evidence="1">Nucleotidyl transferase domain-containing protein</fullName>
    </recommendedName>
</protein>
<keyword evidence="3" id="KW-1185">Reference proteome</keyword>
<comment type="caution">
    <text evidence="2">The sequence shown here is derived from an EMBL/GenBank/DDBJ whole genome shotgun (WGS) entry which is preliminary data.</text>
</comment>
<proteinExistence type="predicted"/>
<dbReference type="SUPFAM" id="SSF53448">
    <property type="entry name" value="Nucleotide-diphospho-sugar transferases"/>
    <property type="match status" value="1"/>
</dbReference>
<dbReference type="Proteomes" id="UP000289946">
    <property type="component" value="Unassembled WGS sequence"/>
</dbReference>
<evidence type="ECO:0000259" key="1">
    <source>
        <dbReference type="Pfam" id="PF00483"/>
    </source>
</evidence>
<feature type="domain" description="Nucleotidyl transferase" evidence="1">
    <location>
        <begin position="6"/>
        <end position="130"/>
    </location>
</feature>
<dbReference type="InterPro" id="IPR005835">
    <property type="entry name" value="NTP_transferase_dom"/>
</dbReference>
<dbReference type="PANTHER" id="PTHR47183:SF1">
    <property type="entry name" value="GLUCOSE-1-PHOSPHATE CYTIDYLYLTRANSFERASE"/>
    <property type="match status" value="1"/>
</dbReference>
<dbReference type="EMBL" id="RDRA01000045">
    <property type="protein sequence ID" value="RXG85482.1"/>
    <property type="molecule type" value="Genomic_DNA"/>
</dbReference>
<dbReference type="InterPro" id="IPR013446">
    <property type="entry name" value="G1P_cyt_trans-like"/>
</dbReference>
<evidence type="ECO:0000313" key="3">
    <source>
        <dbReference type="Proteomes" id="UP000289946"/>
    </source>
</evidence>